<evidence type="ECO:0000256" key="4">
    <source>
        <dbReference type="ARBA" id="ARBA00023306"/>
    </source>
</evidence>
<dbReference type="GO" id="GO:0000902">
    <property type="term" value="P:cell morphogenesis"/>
    <property type="evidence" value="ECO:0007669"/>
    <property type="project" value="InterPro"/>
</dbReference>
<dbReference type="PANTHER" id="PTHR34108:SF1">
    <property type="entry name" value="SEPTUM SITE-DETERMINING PROTEIN MINC"/>
    <property type="match status" value="1"/>
</dbReference>
<comment type="function">
    <text evidence="6">Cell division inhibitor that blocks the formation of polar Z ring septums. Rapidly oscillates between the poles of the cell to destabilize FtsZ filaments that have formed before they mature into polar Z rings. Prevents FtsZ polymerization.</text>
</comment>
<keyword evidence="2 6" id="KW-0132">Cell division</keyword>
<dbReference type="InterPro" id="IPR013033">
    <property type="entry name" value="MinC"/>
</dbReference>
<protein>
    <recommendedName>
        <fullName evidence="6">Probable septum site-determining protein MinC</fullName>
    </recommendedName>
</protein>
<dbReference type="HAMAP" id="MF_00267">
    <property type="entry name" value="MinC"/>
    <property type="match status" value="1"/>
</dbReference>
<keyword evidence="10" id="KW-1185">Reference proteome</keyword>
<name>A0A926EJS7_9FIRM</name>
<evidence type="ECO:0000259" key="8">
    <source>
        <dbReference type="Pfam" id="PF22642"/>
    </source>
</evidence>
<organism evidence="9 10">
    <name type="scientific">Zhenhengia yiwuensis</name>
    <dbReference type="NCBI Taxonomy" id="2763666"/>
    <lineage>
        <taxon>Bacteria</taxon>
        <taxon>Bacillati</taxon>
        <taxon>Bacillota</taxon>
        <taxon>Clostridia</taxon>
        <taxon>Lachnospirales</taxon>
        <taxon>Lachnospiraceae</taxon>
        <taxon>Zhenhengia</taxon>
    </lineage>
</organism>
<keyword evidence="4 6" id="KW-0131">Cell cycle</keyword>
<dbReference type="RefSeq" id="WP_177669671.1">
    <property type="nucleotide sequence ID" value="NZ_JACRSY010000009.1"/>
</dbReference>
<comment type="caution">
    <text evidence="9">The sequence shown here is derived from an EMBL/GenBank/DDBJ whole genome shotgun (WGS) entry which is preliminary data.</text>
</comment>
<sequence length="227" mass="25539">MENLVVFKGSIDGITVMLDAHAPFDELLDNFITKLESSKKFFSGAKVNMRFKGRKLSKEQQDELMSLLANQNILNVAFIHEFEQSSSDKREDYLKWIGEELERPNVSLTKYHYGIVRSGQHIDFAGSVVVIGDINPGGVITAGGNVIVMGTLNGKVHAGLDEKFKTPFILANHMYPMQIGIRNVIAQSPEGESVSRMKDEMPQIAYVNEDQIYVEEIDFKTLNHMIE</sequence>
<dbReference type="InterPro" id="IPR005526">
    <property type="entry name" value="Septum_form_inhib_MinC_C"/>
</dbReference>
<evidence type="ECO:0000256" key="2">
    <source>
        <dbReference type="ARBA" id="ARBA00022618"/>
    </source>
</evidence>
<gene>
    <name evidence="6" type="primary">minC</name>
    <name evidence="9" type="ORF">H8718_07465</name>
</gene>
<evidence type="ECO:0000256" key="6">
    <source>
        <dbReference type="HAMAP-Rule" id="MF_00267"/>
    </source>
</evidence>
<dbReference type="Pfam" id="PF03775">
    <property type="entry name" value="MinC_C"/>
    <property type="match status" value="1"/>
</dbReference>
<comment type="subunit">
    <text evidence="5 6">Interacts with MinD and FtsZ.</text>
</comment>
<dbReference type="GO" id="GO:0000917">
    <property type="term" value="P:division septum assembly"/>
    <property type="evidence" value="ECO:0007669"/>
    <property type="project" value="UniProtKB-KW"/>
</dbReference>
<dbReference type="GO" id="GO:1901891">
    <property type="term" value="P:regulation of cell septum assembly"/>
    <property type="evidence" value="ECO:0007669"/>
    <property type="project" value="InterPro"/>
</dbReference>
<dbReference type="Pfam" id="PF22642">
    <property type="entry name" value="MinC_N_1"/>
    <property type="match status" value="1"/>
</dbReference>
<feature type="domain" description="Septum site-determining protein MinC N-terminal" evidence="8">
    <location>
        <begin position="5"/>
        <end position="76"/>
    </location>
</feature>
<feature type="domain" description="Septum formation inhibitor MinC C-terminal" evidence="7">
    <location>
        <begin position="115"/>
        <end position="215"/>
    </location>
</feature>
<evidence type="ECO:0000256" key="3">
    <source>
        <dbReference type="ARBA" id="ARBA00023210"/>
    </source>
</evidence>
<dbReference type="Proteomes" id="UP000655830">
    <property type="component" value="Unassembled WGS sequence"/>
</dbReference>
<proteinExistence type="inferred from homology"/>
<dbReference type="PANTHER" id="PTHR34108">
    <property type="entry name" value="SEPTUM SITE-DETERMINING PROTEIN MINC"/>
    <property type="match status" value="1"/>
</dbReference>
<accession>A0A926EJS7</accession>
<dbReference type="InterPro" id="IPR055219">
    <property type="entry name" value="MinC_N_1"/>
</dbReference>
<reference evidence="9" key="1">
    <citation type="submission" date="2020-08" db="EMBL/GenBank/DDBJ databases">
        <title>Genome public.</title>
        <authorList>
            <person name="Liu C."/>
            <person name="Sun Q."/>
        </authorList>
    </citation>
    <scope>NUCLEOTIDE SEQUENCE</scope>
    <source>
        <strain evidence="9">NSJ-12</strain>
    </source>
</reference>
<keyword evidence="3 6" id="KW-0717">Septation</keyword>
<dbReference type="SUPFAM" id="SSF63848">
    <property type="entry name" value="Cell-division inhibitor MinC, C-terminal domain"/>
    <property type="match status" value="1"/>
</dbReference>
<dbReference type="EMBL" id="JACRSY010000009">
    <property type="protein sequence ID" value="MBC8579363.1"/>
    <property type="molecule type" value="Genomic_DNA"/>
</dbReference>
<evidence type="ECO:0000256" key="1">
    <source>
        <dbReference type="ARBA" id="ARBA00006291"/>
    </source>
</evidence>
<dbReference type="InterPro" id="IPR016098">
    <property type="entry name" value="CAP/MinC_C"/>
</dbReference>
<dbReference type="Gene3D" id="3.30.160.540">
    <property type="match status" value="1"/>
</dbReference>
<dbReference type="InterPro" id="IPR036145">
    <property type="entry name" value="MinC_C_sf"/>
</dbReference>
<evidence type="ECO:0000313" key="9">
    <source>
        <dbReference type="EMBL" id="MBC8579363.1"/>
    </source>
</evidence>
<evidence type="ECO:0000259" key="7">
    <source>
        <dbReference type="Pfam" id="PF03775"/>
    </source>
</evidence>
<evidence type="ECO:0000256" key="5">
    <source>
        <dbReference type="ARBA" id="ARBA00046874"/>
    </source>
</evidence>
<comment type="similarity">
    <text evidence="1 6">Belongs to the MinC family.</text>
</comment>
<dbReference type="AlphaFoldDB" id="A0A926EJS7"/>
<dbReference type="Gene3D" id="2.160.20.70">
    <property type="match status" value="1"/>
</dbReference>
<evidence type="ECO:0000313" key="10">
    <source>
        <dbReference type="Proteomes" id="UP000655830"/>
    </source>
</evidence>